<name>A0A8T1VB25_9STRA</name>
<gene>
    <name evidence="2" type="ORF">PHYPSEUDO_011882</name>
</gene>
<evidence type="ECO:0000313" key="2">
    <source>
        <dbReference type="EMBL" id="KAG7377298.1"/>
    </source>
</evidence>
<reference evidence="2" key="1">
    <citation type="submission" date="2021-02" db="EMBL/GenBank/DDBJ databases">
        <authorList>
            <person name="Palmer J.M."/>
        </authorList>
    </citation>
    <scope>NUCLEOTIDE SEQUENCE</scope>
    <source>
        <strain evidence="2">SCRP734</strain>
    </source>
</reference>
<dbReference type="PANTHER" id="PTHR14209">
    <property type="entry name" value="ISOAMYL ACETATE-HYDROLYZING ESTERASE 1"/>
    <property type="match status" value="1"/>
</dbReference>
<sequence>MAQSVRAASGLFAAIALATLFAWSVTTIAVNSGAKSHSRPVLLLTGDSLTEKGTDQMTEGWATLLQSRVTRSSDVITRGLSGYNTKWFLKDVVPLIEREMRTEAYSTPSLITVWLGANDAALWNGSNSETHVPIEEYKTNLVKIVRGLWVAAPTAHLLFITPPHVNDTSKVS</sequence>
<evidence type="ECO:0000259" key="1">
    <source>
        <dbReference type="Pfam" id="PF13472"/>
    </source>
</evidence>
<feature type="domain" description="SGNH hydrolase-type esterase" evidence="1">
    <location>
        <begin position="46"/>
        <end position="166"/>
    </location>
</feature>
<dbReference type="EMBL" id="JAGDFM010000549">
    <property type="protein sequence ID" value="KAG7377298.1"/>
    <property type="molecule type" value="Genomic_DNA"/>
</dbReference>
<evidence type="ECO:0000313" key="3">
    <source>
        <dbReference type="Proteomes" id="UP000694044"/>
    </source>
</evidence>
<dbReference type="AlphaFoldDB" id="A0A8T1VB25"/>
<accession>A0A8T1VB25</accession>
<dbReference type="PANTHER" id="PTHR14209:SF19">
    <property type="entry name" value="ISOAMYL ACETATE-HYDROLYZING ESTERASE 1 HOMOLOG"/>
    <property type="match status" value="1"/>
</dbReference>
<proteinExistence type="predicted"/>
<dbReference type="OrthoDB" id="671439at2759"/>
<keyword evidence="3" id="KW-1185">Reference proteome</keyword>
<dbReference type="InterPro" id="IPR013830">
    <property type="entry name" value="SGNH_hydro"/>
</dbReference>
<organism evidence="2 3">
    <name type="scientific">Phytophthora pseudosyringae</name>
    <dbReference type="NCBI Taxonomy" id="221518"/>
    <lineage>
        <taxon>Eukaryota</taxon>
        <taxon>Sar</taxon>
        <taxon>Stramenopiles</taxon>
        <taxon>Oomycota</taxon>
        <taxon>Peronosporomycetes</taxon>
        <taxon>Peronosporales</taxon>
        <taxon>Peronosporaceae</taxon>
        <taxon>Phytophthora</taxon>
    </lineage>
</organism>
<dbReference type="Pfam" id="PF13472">
    <property type="entry name" value="Lipase_GDSL_2"/>
    <property type="match status" value="1"/>
</dbReference>
<dbReference type="Proteomes" id="UP000694044">
    <property type="component" value="Unassembled WGS sequence"/>
</dbReference>
<dbReference type="InterPro" id="IPR045136">
    <property type="entry name" value="Iah1-like"/>
</dbReference>
<comment type="caution">
    <text evidence="2">The sequence shown here is derived from an EMBL/GenBank/DDBJ whole genome shotgun (WGS) entry which is preliminary data.</text>
</comment>
<protein>
    <recommendedName>
        <fullName evidence="1">SGNH hydrolase-type esterase domain-containing protein</fullName>
    </recommendedName>
</protein>